<protein>
    <submittedName>
        <fullName evidence="2">Uncharacterized protein</fullName>
    </submittedName>
</protein>
<reference evidence="2 3" key="1">
    <citation type="submission" date="2020-02" db="EMBL/GenBank/DDBJ databases">
        <authorList>
            <person name="Ferguson B K."/>
        </authorList>
    </citation>
    <scope>NUCLEOTIDE SEQUENCE [LARGE SCALE GENOMIC DNA]</scope>
</reference>
<gene>
    <name evidence="2" type="ORF">NTEN_LOCUS23498</name>
</gene>
<dbReference type="Proteomes" id="UP000479000">
    <property type="component" value="Unassembled WGS sequence"/>
</dbReference>
<evidence type="ECO:0000313" key="2">
    <source>
        <dbReference type="EMBL" id="CAB0019847.1"/>
    </source>
</evidence>
<sequence>IRFSTVLKNTNNKRTTTRNNNNTAPSAQGVTRAPADENEMEMTIYLIFAEQAGLLNVIEWFWAAGAPQFQSCQTIRDRVRLENAVSFGELLRAAQPYCKLTVRISLLVSFWESRWPKSLITVLP</sequence>
<proteinExistence type="predicted"/>
<feature type="region of interest" description="Disordered" evidence="1">
    <location>
        <begin position="1"/>
        <end position="32"/>
    </location>
</feature>
<dbReference type="EMBL" id="CADCXU010034620">
    <property type="protein sequence ID" value="CAB0019847.1"/>
    <property type="molecule type" value="Genomic_DNA"/>
</dbReference>
<organism evidence="2 3">
    <name type="scientific">Nesidiocoris tenuis</name>
    <dbReference type="NCBI Taxonomy" id="355587"/>
    <lineage>
        <taxon>Eukaryota</taxon>
        <taxon>Metazoa</taxon>
        <taxon>Ecdysozoa</taxon>
        <taxon>Arthropoda</taxon>
        <taxon>Hexapoda</taxon>
        <taxon>Insecta</taxon>
        <taxon>Pterygota</taxon>
        <taxon>Neoptera</taxon>
        <taxon>Paraneoptera</taxon>
        <taxon>Hemiptera</taxon>
        <taxon>Heteroptera</taxon>
        <taxon>Panheteroptera</taxon>
        <taxon>Cimicomorpha</taxon>
        <taxon>Miridae</taxon>
        <taxon>Dicyphina</taxon>
        <taxon>Nesidiocoris</taxon>
    </lineage>
</organism>
<feature type="non-terminal residue" evidence="2">
    <location>
        <position position="1"/>
    </location>
</feature>
<name>A0A6H5HRX5_9HEMI</name>
<evidence type="ECO:0000256" key="1">
    <source>
        <dbReference type="SAM" id="MobiDB-lite"/>
    </source>
</evidence>
<evidence type="ECO:0000313" key="3">
    <source>
        <dbReference type="Proteomes" id="UP000479000"/>
    </source>
</evidence>
<accession>A0A6H5HRX5</accession>
<keyword evidence="3" id="KW-1185">Reference proteome</keyword>
<feature type="compositionally biased region" description="Low complexity" evidence="1">
    <location>
        <begin position="8"/>
        <end position="23"/>
    </location>
</feature>
<dbReference type="AlphaFoldDB" id="A0A6H5HRX5"/>